<proteinExistence type="predicted"/>
<keyword evidence="1" id="KW-0472">Membrane</keyword>
<keyword evidence="1" id="KW-0812">Transmembrane</keyword>
<dbReference type="EMBL" id="DF820466">
    <property type="protein sequence ID" value="GAK57790.1"/>
    <property type="molecule type" value="Genomic_DNA"/>
</dbReference>
<accession>A0A081BZN5</accession>
<feature type="transmembrane region" description="Helical" evidence="1">
    <location>
        <begin position="328"/>
        <end position="358"/>
    </location>
</feature>
<feature type="transmembrane region" description="Helical" evidence="1">
    <location>
        <begin position="370"/>
        <end position="392"/>
    </location>
</feature>
<evidence type="ECO:0008006" key="4">
    <source>
        <dbReference type="Google" id="ProtNLM"/>
    </source>
</evidence>
<evidence type="ECO:0000313" key="3">
    <source>
        <dbReference type="Proteomes" id="UP000030661"/>
    </source>
</evidence>
<dbReference type="PANTHER" id="PTHR39556">
    <property type="entry name" value="PROTEIN, PUTATIVE-RELATED"/>
    <property type="match status" value="1"/>
</dbReference>
<feature type="transmembrane region" description="Helical" evidence="1">
    <location>
        <begin position="31"/>
        <end position="49"/>
    </location>
</feature>
<dbReference type="eggNOG" id="COG1906">
    <property type="taxonomic scope" value="Bacteria"/>
</dbReference>
<gene>
    <name evidence="2" type="ORF">U27_04757</name>
</gene>
<protein>
    <recommendedName>
        <fullName evidence="4">DUF401 family protein</fullName>
    </recommendedName>
</protein>
<feature type="transmembrane region" description="Helical" evidence="1">
    <location>
        <begin position="61"/>
        <end position="83"/>
    </location>
</feature>
<evidence type="ECO:0000313" key="2">
    <source>
        <dbReference type="EMBL" id="GAK57790.1"/>
    </source>
</evidence>
<dbReference type="STRING" id="1499967.U27_04757"/>
<feature type="transmembrane region" description="Helical" evidence="1">
    <location>
        <begin position="250"/>
        <end position="271"/>
    </location>
</feature>
<dbReference type="Proteomes" id="UP000030661">
    <property type="component" value="Unassembled WGS sequence"/>
</dbReference>
<organism evidence="2">
    <name type="scientific">Vecturithrix granuli</name>
    <dbReference type="NCBI Taxonomy" id="1499967"/>
    <lineage>
        <taxon>Bacteria</taxon>
        <taxon>Candidatus Moduliflexota</taxon>
        <taxon>Candidatus Vecturitrichia</taxon>
        <taxon>Candidatus Vecturitrichales</taxon>
        <taxon>Candidatus Vecturitrichaceae</taxon>
        <taxon>Candidatus Vecturithrix</taxon>
    </lineage>
</organism>
<dbReference type="Pfam" id="PF04165">
    <property type="entry name" value="DUF401"/>
    <property type="match status" value="1"/>
</dbReference>
<keyword evidence="3" id="KW-1185">Reference proteome</keyword>
<dbReference type="AlphaFoldDB" id="A0A081BZN5"/>
<name>A0A081BZN5_VECG1</name>
<sequence length="434" mass="48808">MEFFWNIPIILKIVGVFSLILFLIRRKYHLGTALLAGSILLGFWCRMNPVEILASMGAGLAQIRTIMLSAIVVLILILSRSLERVEQMKRLLSSFQGLVKNPKFNLIVFPSLIGLLPMPGGAIFSAPMVDELGNEHNLDPETKSVLNYWFRHVWEFTWPLYPGLLLAASMSSVSIWAFVSRSFPLTLISLTAGYIFLLRNMPVNMAVNSRNAAPRRLKSFLQELVPIIIVIIGAIFGSGLLTILQQRIPAFINIPTELPLVLSLIVSILYIWHKNSVSGDMIRNILFDKGLLKMIYMICSIYMFKQVLVDSQAVNDLSAFLASQHIPFLLVLILIPMIAGGLSGIAVAFVGTSFPVLISLFHELQIEQNIIPYLILGFIAGFIGMMASPLHVCLVFTQEYFKADFRGIYRQLWKPLLVLLVGSFLYFLLLRSWM</sequence>
<keyword evidence="1" id="KW-1133">Transmembrane helix</keyword>
<feature type="transmembrane region" description="Helical" evidence="1">
    <location>
        <begin position="6"/>
        <end position="24"/>
    </location>
</feature>
<feature type="transmembrane region" description="Helical" evidence="1">
    <location>
        <begin position="224"/>
        <end position="244"/>
    </location>
</feature>
<evidence type="ECO:0000256" key="1">
    <source>
        <dbReference type="SAM" id="Phobius"/>
    </source>
</evidence>
<dbReference type="HOGENOM" id="CLU_056143_0_0_0"/>
<dbReference type="InterPro" id="IPR007294">
    <property type="entry name" value="DUF401"/>
</dbReference>
<feature type="transmembrane region" description="Helical" evidence="1">
    <location>
        <begin position="104"/>
        <end position="124"/>
    </location>
</feature>
<feature type="transmembrane region" description="Helical" evidence="1">
    <location>
        <begin position="412"/>
        <end position="430"/>
    </location>
</feature>
<reference evidence="2" key="1">
    <citation type="journal article" date="2015" name="PeerJ">
        <title>First genomic representation of candidate bacterial phylum KSB3 points to enhanced environmental sensing as a trigger of wastewater bulking.</title>
        <authorList>
            <person name="Sekiguchi Y."/>
            <person name="Ohashi A."/>
            <person name="Parks D.H."/>
            <person name="Yamauchi T."/>
            <person name="Tyson G.W."/>
            <person name="Hugenholtz P."/>
        </authorList>
    </citation>
    <scope>NUCLEOTIDE SEQUENCE [LARGE SCALE GENOMIC DNA]</scope>
</reference>
<dbReference type="PANTHER" id="PTHR39556:SF1">
    <property type="entry name" value="PROTEIN, PUTATIVE-RELATED"/>
    <property type="match status" value="1"/>
</dbReference>